<dbReference type="Pfam" id="PF21078">
    <property type="entry name" value="GDH_HM3"/>
    <property type="match status" value="1"/>
</dbReference>
<reference evidence="7 8" key="1">
    <citation type="submission" date="2019-06" db="EMBL/GenBank/DDBJ databases">
        <title>Whole genome sequence for Rhodospirillaceae sp. R148.</title>
        <authorList>
            <person name="Wang G."/>
        </authorList>
    </citation>
    <scope>NUCLEOTIDE SEQUENCE [LARGE SCALE GENOMIC DNA]</scope>
    <source>
        <strain evidence="7 8">R148</strain>
    </source>
</reference>
<keyword evidence="8" id="KW-1185">Reference proteome</keyword>
<comment type="caution">
    <text evidence="7">The sequence shown here is derived from an EMBL/GenBank/DDBJ whole genome shotgun (WGS) entry which is preliminary data.</text>
</comment>
<dbReference type="InterPro" id="IPR046346">
    <property type="entry name" value="Aminoacid_DH-like_N_sf"/>
</dbReference>
<feature type="domain" description="NAD-glutamate dehydrogenase N-terminal ACT1" evidence="4">
    <location>
        <begin position="35"/>
        <end position="169"/>
    </location>
</feature>
<feature type="domain" description="NAD-glutamate dehydrogenase catalytic" evidence="2">
    <location>
        <begin position="733"/>
        <end position="1228"/>
    </location>
</feature>
<dbReference type="InterPro" id="IPR024727">
    <property type="entry name" value="NAD_Glu_DH_N_ACT1"/>
</dbReference>
<dbReference type="PIRSF" id="PIRSF036761">
    <property type="entry name" value="GDH_Mll4104"/>
    <property type="match status" value="1"/>
</dbReference>
<dbReference type="OrthoDB" id="9758052at2"/>
<dbReference type="SUPFAM" id="SSF53223">
    <property type="entry name" value="Aminoacid dehydrogenase-like, N-terminal domain"/>
    <property type="match status" value="1"/>
</dbReference>
<dbReference type="Pfam" id="PF21076">
    <property type="entry name" value="GDH_ACT2"/>
    <property type="match status" value="1"/>
</dbReference>
<evidence type="ECO:0000256" key="1">
    <source>
        <dbReference type="ARBA" id="ARBA00023002"/>
    </source>
</evidence>
<gene>
    <name evidence="7" type="ORF">FKG95_13710</name>
</gene>
<dbReference type="SUPFAM" id="SSF51735">
    <property type="entry name" value="NAD(P)-binding Rossmann-fold domains"/>
    <property type="match status" value="1"/>
</dbReference>
<evidence type="ECO:0000259" key="5">
    <source>
        <dbReference type="Pfam" id="PF21076"/>
    </source>
</evidence>
<feature type="domain" description="NAD-glutamate dehydrogenase ACT3" evidence="6">
    <location>
        <begin position="551"/>
        <end position="628"/>
    </location>
</feature>
<sequence length="1615" mass="181539">MATHAEEHKSEIIETLCKRAAKRLEKKRADHAVRFIKQLYANVAPDDLVDESLDNLYGAALSLWGQAQQRGKGEAKVRVYNPRPEEFGWKSSHTIVEIINDDMPFLVDSVTAAIGQLEAEVFLVIHPMIRVERDAKGKLKTLFDDIKGDGRESVMQLQISEQPAEQQAEFRDRLEKVLQDVRVAVDDWQSMRSQMTGIISDLEKSPPSIPEAEIKEGVAFLKWLNDDHFTYLGYREYRFEGKGQKAVSKVLDDVGLGVLRDTAFQVFDGLRNLGSLPADIQDFVKKSDLLRVTKANSRSSVHRAVHMDTVAIKRYDTKGNVVGERLFIGLFTSAAYSRSPRDIPLLQKKVDNLIGRSGFAPGSHDGKALSHILESYPRDELFQSTEDELFDTAMGVLHLQERQRIALFLRRDPFERFVSCLLYVPRDRYDSTLRLRMQTIIAEAFKGSITAFYTHLTDEALARLHIIVKTTRGEIPDVDHASLEHKLAEAGRSWVDRLEEALIEDRGEERGISSLRRFSKAFPASYQDHFNEHDAAFDVTRIDEAHESGGLSMNLYRPLEAEAHRLHFKLYIADQPVPLSDVLPMLENMGLKVISENPYSIHPLKADNPVWMHDFQMVTQDGDEIDIPSIKRAFHEAFARVWRREMENDGFNRLVLKAGLTAREITILRAYCKYLRQAQIPFSQAYMEETLAGNPKITHLLVELFQCRFAQAIGDDRSDEERDAHAEKIVEEIRALLDQVSNLDEDRIIRRFLNCIECTLRTNFAQIADDGGSKSYLSFKLDSRNIDELPLPRPFREIFVYSPRIEGVHLRFGMVARGGLRWSDRREDFRTEILGLVKAQQVKNAVIVPVGSKGGFVVKQPPPAEEGREALLAEGIECYKTFIRGLLDITDNLQVGELTPPDFVVRRDADDPYLVVAADKGTATFSDIANGVSKDYGFWLDDAFASGGSAGYDHKKMGITARGAWESVKRHFREMGKDTQTETFTCIGVGDMSGDVFGNGMLLSEQIKMVAAFNHMHIFVDPDPDPASSFAERKRLFELPRSAWTDYDEKLISKGGGIFDRSAKSLTISKEMKALFDIKEDKLTPVELLRAILLSEVELLWFGGIGTYVKSSQETNADAGDRANDALRVNAKELRCKVIGEGANLGMTQLARIEYAQHGGRSNTDSIDNSAGVDCSDHEVNIKILLGDIEESGDMTRKQRDKLLEKMTDEVAELVLRDNYLQTQAITVTWGLGAHLLDRFARYMRVLEKQGDLNRAIEFLPDDETITERLKQGAGLTRPELSVLLSYAKITLYEELLASDLPDAAYMAGALTDYFPKVLGKDYPEPISRHRLRREIIATVVTNDMVNRVGITFVHEVKEKTGMPASEIARAYNIVCEVFGLRDLFAQVEALDNKVGADVQAGMLVDTGRLIEQATVWFLRNSEHPLGIEKNLKTYSKPIAELAEDLKAMLSLETRRLLSVRTKEYRAKGVPEELASRVASLPLLFAAGDVVSAAQQAKLPVAQAGKIYFAIGDRFGFDWLRRAARRLPSDSAWDKLAVTAIVDDLYGHQSALTSRVLDAVKGKVEAEEVIHSWANERRTIVARTEQLLAELNAAGNPDLAMLAVANRQLKSLVEG</sequence>
<dbReference type="PANTHER" id="PTHR43403:SF1">
    <property type="entry name" value="NAD-SPECIFIC GLUTAMATE DEHYDROGENASE"/>
    <property type="match status" value="1"/>
</dbReference>
<evidence type="ECO:0000259" key="6">
    <source>
        <dbReference type="Pfam" id="PF21077"/>
    </source>
</evidence>
<name>A0A545TRB1_9PROT</name>
<dbReference type="Pfam" id="PF05088">
    <property type="entry name" value="Bac_GDH_CD"/>
    <property type="match status" value="1"/>
</dbReference>
<dbReference type="InterPro" id="IPR049064">
    <property type="entry name" value="NAD_Glu_DH_ACT3"/>
</dbReference>
<proteinExistence type="predicted"/>
<dbReference type="GO" id="GO:0006538">
    <property type="term" value="P:L-glutamate catabolic process"/>
    <property type="evidence" value="ECO:0007669"/>
    <property type="project" value="InterPro"/>
</dbReference>
<evidence type="ECO:0000313" key="7">
    <source>
        <dbReference type="EMBL" id="TQV79754.1"/>
    </source>
</evidence>
<dbReference type="GO" id="GO:0004352">
    <property type="term" value="F:glutamate dehydrogenase (NAD+) activity"/>
    <property type="evidence" value="ECO:0007669"/>
    <property type="project" value="InterPro"/>
</dbReference>
<dbReference type="PANTHER" id="PTHR43403">
    <property type="entry name" value="NAD-SPECIFIC GLUTAMATE DEHYDROGENASE"/>
    <property type="match status" value="1"/>
</dbReference>
<evidence type="ECO:0000259" key="2">
    <source>
        <dbReference type="Pfam" id="PF05088"/>
    </source>
</evidence>
<feature type="domain" description="NAD-specific glutamate dehydrogenase C-terminal" evidence="3">
    <location>
        <begin position="1273"/>
        <end position="1610"/>
    </location>
</feature>
<dbReference type="InterPro" id="IPR028971">
    <property type="entry name" value="NAD-GDH_cat"/>
</dbReference>
<dbReference type="Pfam" id="PF21073">
    <property type="entry name" value="GDH_HM1"/>
    <property type="match status" value="1"/>
</dbReference>
<organism evidence="7 8">
    <name type="scientific">Denitrobaculum tricleocarpae</name>
    <dbReference type="NCBI Taxonomy" id="2591009"/>
    <lineage>
        <taxon>Bacteria</taxon>
        <taxon>Pseudomonadati</taxon>
        <taxon>Pseudomonadota</taxon>
        <taxon>Alphaproteobacteria</taxon>
        <taxon>Rhodospirillales</taxon>
        <taxon>Rhodospirillaceae</taxon>
        <taxon>Denitrobaculum</taxon>
    </lineage>
</organism>
<dbReference type="Pfam" id="PF21079">
    <property type="entry name" value="GDH_HM2"/>
    <property type="match status" value="1"/>
</dbReference>
<dbReference type="InterPro" id="IPR007780">
    <property type="entry name" value="NAD_Glu_DH_bac"/>
</dbReference>
<dbReference type="EMBL" id="VHSH01000004">
    <property type="protein sequence ID" value="TQV79754.1"/>
    <property type="molecule type" value="Genomic_DNA"/>
</dbReference>
<dbReference type="InterPro" id="IPR049059">
    <property type="entry name" value="NAD_Glu_DH_HM1"/>
</dbReference>
<dbReference type="GO" id="GO:0004069">
    <property type="term" value="F:L-aspartate:2-oxoglutarate aminotransferase activity"/>
    <property type="evidence" value="ECO:0007669"/>
    <property type="project" value="InterPro"/>
</dbReference>
<dbReference type="InterPro" id="IPR048381">
    <property type="entry name" value="GDH_C"/>
</dbReference>
<evidence type="ECO:0000259" key="3">
    <source>
        <dbReference type="Pfam" id="PF21074"/>
    </source>
</evidence>
<dbReference type="InterPro" id="IPR049058">
    <property type="entry name" value="NAD_Glu_DH_HM2"/>
</dbReference>
<dbReference type="InterPro" id="IPR049062">
    <property type="entry name" value="NAD_Glu_DH_ACT2"/>
</dbReference>
<dbReference type="Pfam" id="PF21077">
    <property type="entry name" value="GDH_ACT3"/>
    <property type="match status" value="1"/>
</dbReference>
<evidence type="ECO:0000313" key="8">
    <source>
        <dbReference type="Proteomes" id="UP000315252"/>
    </source>
</evidence>
<dbReference type="Pfam" id="PF21074">
    <property type="entry name" value="GDH_C"/>
    <property type="match status" value="1"/>
</dbReference>
<evidence type="ECO:0000259" key="4">
    <source>
        <dbReference type="Pfam" id="PF21075"/>
    </source>
</evidence>
<dbReference type="Proteomes" id="UP000315252">
    <property type="component" value="Unassembled WGS sequence"/>
</dbReference>
<dbReference type="Gene3D" id="3.40.50.720">
    <property type="entry name" value="NAD(P)-binding Rossmann-like Domain"/>
    <property type="match status" value="1"/>
</dbReference>
<accession>A0A545TRB1</accession>
<protein>
    <submittedName>
        <fullName evidence="7">NAD-glutamate dehydrogenase</fullName>
    </submittedName>
</protein>
<feature type="domain" description="NAD-glutamate dehydrogenase ACT2" evidence="5">
    <location>
        <begin position="407"/>
        <end position="494"/>
    </location>
</feature>
<dbReference type="InterPro" id="IPR049056">
    <property type="entry name" value="NAD_Glu_DH_HM3"/>
</dbReference>
<dbReference type="Pfam" id="PF21075">
    <property type="entry name" value="GDH_ACT1"/>
    <property type="match status" value="1"/>
</dbReference>
<dbReference type="InterPro" id="IPR036291">
    <property type="entry name" value="NAD(P)-bd_dom_sf"/>
</dbReference>
<keyword evidence="1" id="KW-0560">Oxidoreductase</keyword>
<dbReference type="RefSeq" id="WP_142896934.1">
    <property type="nucleotide sequence ID" value="NZ_ML660055.1"/>
</dbReference>